<dbReference type="InterPro" id="IPR002156">
    <property type="entry name" value="RNaseH_domain"/>
</dbReference>
<evidence type="ECO:0000259" key="1">
    <source>
        <dbReference type="PROSITE" id="PS50879"/>
    </source>
</evidence>
<name>A0A2K3PJY8_TRIPR</name>
<dbReference type="Proteomes" id="UP000236291">
    <property type="component" value="Unassembled WGS sequence"/>
</dbReference>
<protein>
    <submittedName>
        <fullName evidence="2">Ribonuclease H</fullName>
    </submittedName>
</protein>
<comment type="caution">
    <text evidence="2">The sequence shown here is derived from an EMBL/GenBank/DDBJ whole genome shotgun (WGS) entry which is preliminary data.</text>
</comment>
<dbReference type="InterPro" id="IPR012337">
    <property type="entry name" value="RNaseH-like_sf"/>
</dbReference>
<dbReference type="PROSITE" id="PS50879">
    <property type="entry name" value="RNASE_H_1"/>
    <property type="match status" value="1"/>
</dbReference>
<evidence type="ECO:0000313" key="3">
    <source>
        <dbReference type="Proteomes" id="UP000236291"/>
    </source>
</evidence>
<reference evidence="2 3" key="2">
    <citation type="journal article" date="2017" name="Front. Plant Sci.">
        <title>Gene Classification and Mining of Molecular Markers Useful in Red Clover (Trifolium pratense) Breeding.</title>
        <authorList>
            <person name="Istvanek J."/>
            <person name="Dluhosova J."/>
            <person name="Dluhos P."/>
            <person name="Patkova L."/>
            <person name="Nedelnik J."/>
            <person name="Repkova J."/>
        </authorList>
    </citation>
    <scope>NUCLEOTIDE SEQUENCE [LARGE SCALE GENOMIC DNA]</scope>
    <source>
        <strain evidence="3">cv. Tatra</strain>
        <tissue evidence="2">Young leaves</tissue>
    </source>
</reference>
<dbReference type="AlphaFoldDB" id="A0A2K3PJY8"/>
<sequence>MEELRSDPVVYPPFTPGIQFPSSLPKNTYVFFSSYTKLPDSSSFSTIHVGLFLSSPPADVTSPSIVKQIAVEVKIAVIGAGTAEMGDIVTKMAENVVGTKAILPPSDVNGDDQQLGSSSGSKKFSVSDMLLTNSRKAMMGLCHATCTLCGNVEETSIHALRDCTVVRNMWLSVVPCDSRGLFFGGGLESWINYNLSSDIDRINGIRWEDFWATACHFLWSWRNKEQHVEEFSRPVQAIVHILQCCSHYYNACMELKHVNTIQKGVCWIGWKVPEEGWVKLNTDGASKGEGLSGCGGIIRDHQGNWCGGFAKFVGTGSVLIAELWGVLEGLKLVWRKGYRKVEVNIDSISVVKMILNGMTSSALGFSLVKSIGRLLDEQWEVKISHSYRETNKCADALASMGCILDCNIVFFETCPSSIKNVFSADVMGRNTPRLIAL</sequence>
<dbReference type="PANTHER" id="PTHR47723:SF13">
    <property type="entry name" value="PUTATIVE-RELATED"/>
    <property type="match status" value="1"/>
</dbReference>
<reference evidence="2 3" key="1">
    <citation type="journal article" date="2014" name="Am. J. Bot.">
        <title>Genome assembly and annotation for red clover (Trifolium pratense; Fabaceae).</title>
        <authorList>
            <person name="Istvanek J."/>
            <person name="Jaros M."/>
            <person name="Krenek A."/>
            <person name="Repkova J."/>
        </authorList>
    </citation>
    <scope>NUCLEOTIDE SEQUENCE [LARGE SCALE GENOMIC DNA]</scope>
    <source>
        <strain evidence="3">cv. Tatra</strain>
        <tissue evidence="2">Young leaves</tissue>
    </source>
</reference>
<evidence type="ECO:0000313" key="2">
    <source>
        <dbReference type="EMBL" id="PNY15602.1"/>
    </source>
</evidence>
<dbReference type="InterPro" id="IPR044730">
    <property type="entry name" value="RNase_H-like_dom_plant"/>
</dbReference>
<dbReference type="GO" id="GO:0004523">
    <property type="term" value="F:RNA-DNA hybrid ribonuclease activity"/>
    <property type="evidence" value="ECO:0007669"/>
    <property type="project" value="InterPro"/>
</dbReference>
<proteinExistence type="predicted"/>
<dbReference type="EMBL" id="ASHM01007812">
    <property type="protein sequence ID" value="PNY15602.1"/>
    <property type="molecule type" value="Genomic_DNA"/>
</dbReference>
<dbReference type="Gene3D" id="3.30.420.10">
    <property type="entry name" value="Ribonuclease H-like superfamily/Ribonuclease H"/>
    <property type="match status" value="1"/>
</dbReference>
<dbReference type="SUPFAM" id="SSF53098">
    <property type="entry name" value="Ribonuclease H-like"/>
    <property type="match status" value="1"/>
</dbReference>
<dbReference type="STRING" id="57577.A0A2K3PJY8"/>
<dbReference type="Pfam" id="PF13456">
    <property type="entry name" value="RVT_3"/>
    <property type="match status" value="1"/>
</dbReference>
<gene>
    <name evidence="2" type="ORF">L195_g012301</name>
</gene>
<dbReference type="GO" id="GO:0003676">
    <property type="term" value="F:nucleic acid binding"/>
    <property type="evidence" value="ECO:0007669"/>
    <property type="project" value="InterPro"/>
</dbReference>
<dbReference type="InterPro" id="IPR036397">
    <property type="entry name" value="RNaseH_sf"/>
</dbReference>
<dbReference type="PANTHER" id="PTHR47723">
    <property type="entry name" value="OS05G0353850 PROTEIN"/>
    <property type="match status" value="1"/>
</dbReference>
<dbReference type="InterPro" id="IPR053151">
    <property type="entry name" value="RNase_H-like"/>
</dbReference>
<dbReference type="ExpressionAtlas" id="A0A2K3PJY8">
    <property type="expression patterns" value="baseline"/>
</dbReference>
<feature type="domain" description="RNase H type-1" evidence="1">
    <location>
        <begin position="274"/>
        <end position="403"/>
    </location>
</feature>
<accession>A0A2K3PJY8</accession>
<organism evidence="2 3">
    <name type="scientific">Trifolium pratense</name>
    <name type="common">Red clover</name>
    <dbReference type="NCBI Taxonomy" id="57577"/>
    <lineage>
        <taxon>Eukaryota</taxon>
        <taxon>Viridiplantae</taxon>
        <taxon>Streptophyta</taxon>
        <taxon>Embryophyta</taxon>
        <taxon>Tracheophyta</taxon>
        <taxon>Spermatophyta</taxon>
        <taxon>Magnoliopsida</taxon>
        <taxon>eudicotyledons</taxon>
        <taxon>Gunneridae</taxon>
        <taxon>Pentapetalae</taxon>
        <taxon>rosids</taxon>
        <taxon>fabids</taxon>
        <taxon>Fabales</taxon>
        <taxon>Fabaceae</taxon>
        <taxon>Papilionoideae</taxon>
        <taxon>50 kb inversion clade</taxon>
        <taxon>NPAAA clade</taxon>
        <taxon>Hologalegina</taxon>
        <taxon>IRL clade</taxon>
        <taxon>Trifolieae</taxon>
        <taxon>Trifolium</taxon>
    </lineage>
</organism>
<dbReference type="CDD" id="cd06222">
    <property type="entry name" value="RNase_H_like"/>
    <property type="match status" value="1"/>
</dbReference>